<gene>
    <name evidence="3" type="ORF">TorRG33x02_161580</name>
</gene>
<dbReference type="InterPro" id="IPR036514">
    <property type="entry name" value="SGNH_hydro_sf"/>
</dbReference>
<dbReference type="InParanoid" id="A0A2P5ERI4"/>
<dbReference type="InterPro" id="IPR005181">
    <property type="entry name" value="SASA"/>
</dbReference>
<organism evidence="3 4">
    <name type="scientific">Trema orientale</name>
    <name type="common">Charcoal tree</name>
    <name type="synonym">Celtis orientalis</name>
    <dbReference type="NCBI Taxonomy" id="63057"/>
    <lineage>
        <taxon>Eukaryota</taxon>
        <taxon>Viridiplantae</taxon>
        <taxon>Streptophyta</taxon>
        <taxon>Embryophyta</taxon>
        <taxon>Tracheophyta</taxon>
        <taxon>Spermatophyta</taxon>
        <taxon>Magnoliopsida</taxon>
        <taxon>eudicotyledons</taxon>
        <taxon>Gunneridae</taxon>
        <taxon>Pentapetalae</taxon>
        <taxon>rosids</taxon>
        <taxon>fabids</taxon>
        <taxon>Rosales</taxon>
        <taxon>Cannabaceae</taxon>
        <taxon>Trema</taxon>
    </lineage>
</organism>
<protein>
    <submittedName>
        <fullName evidence="3">SGNH hydrolase-type esterase domain containing protein</fullName>
    </submittedName>
</protein>
<dbReference type="AlphaFoldDB" id="A0A2P5ERI4"/>
<accession>A0A2P5ERI4</accession>
<dbReference type="FunCoup" id="A0A2P5ERI4">
    <property type="interactions" value="448"/>
</dbReference>
<dbReference type="Pfam" id="PF03629">
    <property type="entry name" value="SASA"/>
    <property type="match status" value="1"/>
</dbReference>
<dbReference type="EMBL" id="JXTC01000109">
    <property type="protein sequence ID" value="PON88132.1"/>
    <property type="molecule type" value="Genomic_DNA"/>
</dbReference>
<proteinExistence type="predicted"/>
<comment type="caution">
    <text evidence="3">The sequence shown here is derived from an EMBL/GenBank/DDBJ whole genome shotgun (WGS) entry which is preliminary data.</text>
</comment>
<dbReference type="Gene3D" id="3.40.50.1110">
    <property type="entry name" value="SGNH hydrolase"/>
    <property type="match status" value="1"/>
</dbReference>
<reference evidence="4" key="1">
    <citation type="submission" date="2016-06" db="EMBL/GenBank/DDBJ databases">
        <title>Parallel loss of symbiosis genes in relatives of nitrogen-fixing non-legume Parasponia.</title>
        <authorList>
            <person name="Van Velzen R."/>
            <person name="Holmer R."/>
            <person name="Bu F."/>
            <person name="Rutten L."/>
            <person name="Van Zeijl A."/>
            <person name="Liu W."/>
            <person name="Santuari L."/>
            <person name="Cao Q."/>
            <person name="Sharma T."/>
            <person name="Shen D."/>
            <person name="Roswanjaya Y."/>
            <person name="Wardhani T."/>
            <person name="Kalhor M.S."/>
            <person name="Jansen J."/>
            <person name="Van den Hoogen J."/>
            <person name="Gungor B."/>
            <person name="Hartog M."/>
            <person name="Hontelez J."/>
            <person name="Verver J."/>
            <person name="Yang W.-C."/>
            <person name="Schijlen E."/>
            <person name="Repin R."/>
            <person name="Schilthuizen M."/>
            <person name="Schranz E."/>
            <person name="Heidstra R."/>
            <person name="Miyata K."/>
            <person name="Fedorova E."/>
            <person name="Kohlen W."/>
            <person name="Bisseling T."/>
            <person name="Smit S."/>
            <person name="Geurts R."/>
        </authorList>
    </citation>
    <scope>NUCLEOTIDE SEQUENCE [LARGE SCALE GENOMIC DNA]</scope>
    <source>
        <strain evidence="4">cv. RG33-2</strain>
    </source>
</reference>
<evidence type="ECO:0000259" key="2">
    <source>
        <dbReference type="Pfam" id="PF03629"/>
    </source>
</evidence>
<evidence type="ECO:0000256" key="1">
    <source>
        <dbReference type="ARBA" id="ARBA00022801"/>
    </source>
</evidence>
<keyword evidence="1 3" id="KW-0378">Hydrolase</keyword>
<dbReference type="PANTHER" id="PTHR31988:SF19">
    <property type="entry name" value="9-O-ACETYL-N-ACETYLNEURAMINIC ACID DEACETYLASE-RELATED"/>
    <property type="match status" value="1"/>
</dbReference>
<dbReference type="InterPro" id="IPR052940">
    <property type="entry name" value="Carb_Esterase_6"/>
</dbReference>
<dbReference type="Proteomes" id="UP000237000">
    <property type="component" value="Unassembled WGS sequence"/>
</dbReference>
<keyword evidence="4" id="KW-1185">Reference proteome</keyword>
<evidence type="ECO:0000313" key="4">
    <source>
        <dbReference type="Proteomes" id="UP000237000"/>
    </source>
</evidence>
<evidence type="ECO:0000313" key="3">
    <source>
        <dbReference type="EMBL" id="PON88132.1"/>
    </source>
</evidence>
<dbReference type="OrthoDB" id="42638at2759"/>
<dbReference type="GO" id="GO:0016787">
    <property type="term" value="F:hydrolase activity"/>
    <property type="evidence" value="ECO:0007669"/>
    <property type="project" value="UniProtKB-KW"/>
</dbReference>
<name>A0A2P5ERI4_TREOI</name>
<feature type="domain" description="Sialate O-acetylesterase" evidence="2">
    <location>
        <begin position="20"/>
        <end position="249"/>
    </location>
</feature>
<sequence>MATEIPVSDNQNPEIDNPNKQIFILSGQSNMAGRGGVNHHHHWDGVVPPEGQPKDCILRLTATLHWETAREPLHKDIDTKKTCGVGPGMSFANAVRDHVSPVGPLGLVPCAVGGTAIKEWARGEQLYENMIKRAKESVKGGGQIRALLWYQGESDTSSHHDAEAYKGNIEKLIMNVREDLSLPSLPIIQVAIASGDKKYLEKVREAQLSINLANVVTVDAKGSQLKDDHLHLTTKAQVELGHKLAEAYLSHFGPSKYDAHPSA</sequence>
<dbReference type="SUPFAM" id="SSF52266">
    <property type="entry name" value="SGNH hydrolase"/>
    <property type="match status" value="1"/>
</dbReference>
<dbReference type="PANTHER" id="PTHR31988">
    <property type="entry name" value="ESTERASE, PUTATIVE (DUF303)-RELATED"/>
    <property type="match status" value="1"/>
</dbReference>